<proteinExistence type="predicted"/>
<name>A0A1X6NCA8_9APHY</name>
<keyword evidence="2" id="KW-0812">Transmembrane</keyword>
<protein>
    <submittedName>
        <fullName evidence="3">Uncharacterized protein</fullName>
    </submittedName>
</protein>
<feature type="transmembrane region" description="Helical" evidence="2">
    <location>
        <begin position="171"/>
        <end position="192"/>
    </location>
</feature>
<evidence type="ECO:0000313" key="3">
    <source>
        <dbReference type="EMBL" id="OSX66204.1"/>
    </source>
</evidence>
<evidence type="ECO:0000313" key="4">
    <source>
        <dbReference type="Proteomes" id="UP000194127"/>
    </source>
</evidence>
<sequence length="819" mass="91546">MSFTIERCVFPRLCIQCYQLTCFIVHSCSIIDFSLRAIESRNASDRVSKFFISWLQTTYAAGFISIGQDLAIVARTYLVHTTMGSIDKPITPFRSTDQPEAPLTSYYGDSASSSSSGYRDLSLSVDEADREDELRRRFWIRRFTVSGGTYYAGETNTSQAQLTQQTRFNRIAATIIALILLQVTNWVTIVVWWTSRGRVQLMPVLIICADANLLTVTCIYRLSVMPFQTTNLLSMGSHSLNTPLEKAAFYAFHIAPEWIAGAILLCVNVKEMFHTGLTGDWRSTDSHLKTKPPHEEKLVFHGIKLAILKARHLPRPKSIARKVPVHSSSLGYANGYSAWLQRRHNSASTSKKSTSGHSLSFDWRSGTAIAETWAPGRYLCSMPHLLCDRRDVLEIFSFQFGDVWYLCVTAGICQAMKTTSDDLECSGCLADYSARSFSILSAMSGSTAIHQAPPQPLKLAAPKCRLSAAFGYLLPHTIAFGRETTMQNKGTTTEHLLASMDATQHIHCERLESRTLAHARDHTPIPPPMMPPAAAFGLDAASNMGVHVQTCSGKGDRECHFRRRMSLCRLVTPRPVRHPTLFDTSSSPHHYNTATNDASTPRWNWQLRRRPRHHGFTLSTSGLGEKTQSFKPRGDLRRASPGHGRKQNQVPQETDGNHGTRDGPSVAAPFGGRLRVAALESQKKTHRQQHYGQHLQLGLVARGLWRKLHWRNSETTARRGGRLGARFYATANTFTPGFAVARDWRAYGGNFTGERRDREHNHSSSWSAGLGTRSPHCAGEELRPTTAPQVLRSDLGTRDTIYRRYRAEVRVLAGWSLVA</sequence>
<dbReference type="AlphaFoldDB" id="A0A1X6NCA8"/>
<feature type="compositionally biased region" description="Polar residues" evidence="1">
    <location>
        <begin position="582"/>
        <end position="603"/>
    </location>
</feature>
<keyword evidence="4" id="KW-1185">Reference proteome</keyword>
<feature type="region of interest" description="Disordered" evidence="1">
    <location>
        <begin position="577"/>
        <end position="669"/>
    </location>
</feature>
<dbReference type="EMBL" id="KZ110592">
    <property type="protein sequence ID" value="OSX66204.1"/>
    <property type="molecule type" value="Genomic_DNA"/>
</dbReference>
<organism evidence="3 4">
    <name type="scientific">Postia placenta MAD-698-R-SB12</name>
    <dbReference type="NCBI Taxonomy" id="670580"/>
    <lineage>
        <taxon>Eukaryota</taxon>
        <taxon>Fungi</taxon>
        <taxon>Dikarya</taxon>
        <taxon>Basidiomycota</taxon>
        <taxon>Agaricomycotina</taxon>
        <taxon>Agaricomycetes</taxon>
        <taxon>Polyporales</taxon>
        <taxon>Adustoporiaceae</taxon>
        <taxon>Rhodonia</taxon>
    </lineage>
</organism>
<keyword evidence="2" id="KW-1133">Transmembrane helix</keyword>
<feature type="compositionally biased region" description="Polar residues" evidence="1">
    <location>
        <begin position="617"/>
        <end position="630"/>
    </location>
</feature>
<dbReference type="OrthoDB" id="2562239at2759"/>
<dbReference type="Proteomes" id="UP000194127">
    <property type="component" value="Unassembled WGS sequence"/>
</dbReference>
<feature type="region of interest" description="Disordered" evidence="1">
    <location>
        <begin position="754"/>
        <end position="785"/>
    </location>
</feature>
<keyword evidence="2" id="KW-0472">Membrane</keyword>
<evidence type="ECO:0000256" key="1">
    <source>
        <dbReference type="SAM" id="MobiDB-lite"/>
    </source>
</evidence>
<accession>A0A1X6NCA8</accession>
<evidence type="ECO:0000256" key="2">
    <source>
        <dbReference type="SAM" id="Phobius"/>
    </source>
</evidence>
<gene>
    <name evidence="3" type="ORF">POSPLADRAFT_1130965</name>
</gene>
<reference evidence="3 4" key="1">
    <citation type="submission" date="2017-04" db="EMBL/GenBank/DDBJ databases">
        <title>Genome Sequence of the Model Brown-Rot Fungus Postia placenta SB12.</title>
        <authorList>
            <consortium name="DOE Joint Genome Institute"/>
            <person name="Gaskell J."/>
            <person name="Kersten P."/>
            <person name="Larrondo L.F."/>
            <person name="Canessa P."/>
            <person name="Martinez D."/>
            <person name="Hibbett D."/>
            <person name="Schmoll M."/>
            <person name="Kubicek C.P."/>
            <person name="Martinez A.T."/>
            <person name="Yadav J."/>
            <person name="Master E."/>
            <person name="Magnuson J.K."/>
            <person name="James T."/>
            <person name="Yaver D."/>
            <person name="Berka R."/>
            <person name="Labutti K."/>
            <person name="Lipzen A."/>
            <person name="Aerts A."/>
            <person name="Barry K."/>
            <person name="Henrissat B."/>
            <person name="Blanchette R."/>
            <person name="Grigoriev I."/>
            <person name="Cullen D."/>
        </authorList>
    </citation>
    <scope>NUCLEOTIDE SEQUENCE [LARGE SCALE GENOMIC DNA]</scope>
    <source>
        <strain evidence="3 4">MAD-698-R-SB12</strain>
    </source>
</reference>
<dbReference type="GeneID" id="36328959"/>
<dbReference type="RefSeq" id="XP_024342998.1">
    <property type="nucleotide sequence ID" value="XM_024484010.1"/>
</dbReference>